<evidence type="ECO:0000259" key="2">
    <source>
        <dbReference type="Pfam" id="PF14018"/>
    </source>
</evidence>
<dbReference type="AlphaFoldDB" id="A0A9D1SNM0"/>
<dbReference type="EMBL" id="DVNM01000010">
    <property type="protein sequence ID" value="HIU68691.1"/>
    <property type="molecule type" value="Genomic_DNA"/>
</dbReference>
<protein>
    <submittedName>
        <fullName evidence="3">DUF4234 domain-containing protein</fullName>
    </submittedName>
</protein>
<comment type="caution">
    <text evidence="3">The sequence shown here is derived from an EMBL/GenBank/DDBJ whole genome shotgun (WGS) entry which is preliminary data.</text>
</comment>
<feature type="transmembrane region" description="Helical" evidence="1">
    <location>
        <begin position="147"/>
        <end position="165"/>
    </location>
</feature>
<proteinExistence type="predicted"/>
<reference evidence="3" key="2">
    <citation type="journal article" date="2021" name="PeerJ">
        <title>Extensive microbial diversity within the chicken gut microbiome revealed by metagenomics and culture.</title>
        <authorList>
            <person name="Gilroy R."/>
            <person name="Ravi A."/>
            <person name="Getino M."/>
            <person name="Pursley I."/>
            <person name="Horton D.L."/>
            <person name="Alikhan N.F."/>
            <person name="Baker D."/>
            <person name="Gharbi K."/>
            <person name="Hall N."/>
            <person name="Watson M."/>
            <person name="Adriaenssens E.M."/>
            <person name="Foster-Nyarko E."/>
            <person name="Jarju S."/>
            <person name="Secka A."/>
            <person name="Antonio M."/>
            <person name="Oren A."/>
            <person name="Chaudhuri R.R."/>
            <person name="La Ragione R."/>
            <person name="Hildebrand F."/>
            <person name="Pallen M.J."/>
        </authorList>
    </citation>
    <scope>NUCLEOTIDE SEQUENCE</scope>
    <source>
        <strain evidence="3">CHK176-6737</strain>
    </source>
</reference>
<dbReference type="Pfam" id="PF14018">
    <property type="entry name" value="DUF4234"/>
    <property type="match status" value="1"/>
</dbReference>
<dbReference type="Proteomes" id="UP000824125">
    <property type="component" value="Unassembled WGS sequence"/>
</dbReference>
<feature type="transmembrane region" description="Helical" evidence="1">
    <location>
        <begin position="102"/>
        <end position="122"/>
    </location>
</feature>
<evidence type="ECO:0000313" key="4">
    <source>
        <dbReference type="Proteomes" id="UP000824125"/>
    </source>
</evidence>
<evidence type="ECO:0000256" key="1">
    <source>
        <dbReference type="SAM" id="Phobius"/>
    </source>
</evidence>
<keyword evidence="1" id="KW-0812">Transmembrane</keyword>
<reference evidence="3" key="1">
    <citation type="submission" date="2020-10" db="EMBL/GenBank/DDBJ databases">
        <authorList>
            <person name="Gilroy R."/>
        </authorList>
    </citation>
    <scope>NUCLEOTIDE SEQUENCE</scope>
    <source>
        <strain evidence="3">CHK176-6737</strain>
    </source>
</reference>
<gene>
    <name evidence="3" type="ORF">IAD23_01880</name>
</gene>
<dbReference type="InterPro" id="IPR025328">
    <property type="entry name" value="DUF4234"/>
</dbReference>
<feature type="transmembrane region" description="Helical" evidence="1">
    <location>
        <begin position="61"/>
        <end position="81"/>
    </location>
</feature>
<name>A0A9D1SNM0_9FIRM</name>
<sequence>MQNSIQCAQVQNGHAQYGTEQAQANGAQDYASYGTNGQAVYIQNVIQNAAPVGQLKTNRGLLKFILLSIVTLGIYALVYFSSISTDINIIASRYDGKKTTHFCLMAFILAPITLTIYMFVWYHKLSARIGSELQRRGIDYHFSAADFWLWDILGSLILVGPFIYIHKLSKAMNLLAENYNQKG</sequence>
<keyword evidence="1" id="KW-1133">Transmembrane helix</keyword>
<evidence type="ECO:0000313" key="3">
    <source>
        <dbReference type="EMBL" id="HIU68691.1"/>
    </source>
</evidence>
<feature type="domain" description="DUF4234" evidence="2">
    <location>
        <begin position="59"/>
        <end position="130"/>
    </location>
</feature>
<accession>A0A9D1SNM0</accession>
<organism evidence="3 4">
    <name type="scientific">Candidatus Scybalenecus merdavium</name>
    <dbReference type="NCBI Taxonomy" id="2840939"/>
    <lineage>
        <taxon>Bacteria</taxon>
        <taxon>Bacillati</taxon>
        <taxon>Bacillota</taxon>
        <taxon>Clostridia</taxon>
        <taxon>Eubacteriales</taxon>
        <taxon>Oscillospiraceae</taxon>
        <taxon>Oscillospiraceae incertae sedis</taxon>
        <taxon>Candidatus Scybalenecus</taxon>
    </lineage>
</organism>
<keyword evidence="1" id="KW-0472">Membrane</keyword>